<dbReference type="Pfam" id="PF17919">
    <property type="entry name" value="RT_RNaseH_2"/>
    <property type="match status" value="1"/>
</dbReference>
<gene>
    <name evidence="2" type="ORF">AMTR_s00015p00038300</name>
</gene>
<proteinExistence type="predicted"/>
<dbReference type="AlphaFoldDB" id="W1PNT0"/>
<dbReference type="InterPro" id="IPR043502">
    <property type="entry name" value="DNA/RNA_pol_sf"/>
</dbReference>
<dbReference type="Proteomes" id="UP000017836">
    <property type="component" value="Unassembled WGS sequence"/>
</dbReference>
<feature type="domain" description="Reverse transcriptase/retrotransposon-derived protein RNase H-like" evidence="1">
    <location>
        <begin position="3"/>
        <end position="75"/>
    </location>
</feature>
<dbReference type="PANTHER" id="PTHR34072">
    <property type="entry name" value="ENZYMATIC POLYPROTEIN-RELATED"/>
    <property type="match status" value="1"/>
</dbReference>
<organism evidence="2 3">
    <name type="scientific">Amborella trichopoda</name>
    <dbReference type="NCBI Taxonomy" id="13333"/>
    <lineage>
        <taxon>Eukaryota</taxon>
        <taxon>Viridiplantae</taxon>
        <taxon>Streptophyta</taxon>
        <taxon>Embryophyta</taxon>
        <taxon>Tracheophyta</taxon>
        <taxon>Spermatophyta</taxon>
        <taxon>Magnoliopsida</taxon>
        <taxon>Amborellales</taxon>
        <taxon>Amborellaceae</taxon>
        <taxon>Amborella</taxon>
    </lineage>
</organism>
<evidence type="ECO:0000313" key="2">
    <source>
        <dbReference type="EMBL" id="ERN08835.1"/>
    </source>
</evidence>
<evidence type="ECO:0000259" key="1">
    <source>
        <dbReference type="Pfam" id="PF17919"/>
    </source>
</evidence>
<dbReference type="PANTHER" id="PTHR34072:SF41">
    <property type="entry name" value="REVERSE TRANSCRIPTASE_RETROTRANSPOSON-DERIVED PROTEIN RNASE H-LIKE DOMAIN-CONTAINING PROTEIN"/>
    <property type="match status" value="1"/>
</dbReference>
<reference evidence="3" key="1">
    <citation type="journal article" date="2013" name="Science">
        <title>The Amborella genome and the evolution of flowering plants.</title>
        <authorList>
            <consortium name="Amborella Genome Project"/>
        </authorList>
    </citation>
    <scope>NUCLEOTIDE SEQUENCE [LARGE SCALE GENOMIC DNA]</scope>
</reference>
<dbReference type="InterPro" id="IPR041577">
    <property type="entry name" value="RT_RNaseH_2"/>
</dbReference>
<dbReference type="SUPFAM" id="SSF56672">
    <property type="entry name" value="DNA/RNA polymerases"/>
    <property type="match status" value="1"/>
</dbReference>
<dbReference type="Gramene" id="ERN08835">
    <property type="protein sequence ID" value="ERN08835"/>
    <property type="gene ID" value="AMTR_s00015p00038300"/>
</dbReference>
<sequence>MADHRQSLQELKRVITSKLVLRFVNFSRPFKVHIVVYNYAINGVLMQDRHTIAFGSQKLNEIEHQYLVHKKEMITEFLAEFDLVLKYKLGKVNVVVDALCRKMDHMVMVTVAAWLERDHRDVSMRRPKDT</sequence>
<evidence type="ECO:0000313" key="3">
    <source>
        <dbReference type="Proteomes" id="UP000017836"/>
    </source>
</evidence>
<dbReference type="HOGENOM" id="CLU_1940937_0_0_1"/>
<accession>W1PNT0</accession>
<name>W1PNT0_AMBTC</name>
<dbReference type="EMBL" id="KI393208">
    <property type="protein sequence ID" value="ERN08835.1"/>
    <property type="molecule type" value="Genomic_DNA"/>
</dbReference>
<protein>
    <recommendedName>
        <fullName evidence="1">Reverse transcriptase/retrotransposon-derived protein RNase H-like domain-containing protein</fullName>
    </recommendedName>
</protein>
<keyword evidence="3" id="KW-1185">Reference proteome</keyword>